<reference evidence="1 2" key="1">
    <citation type="journal article" date="2020" name="Cell">
        <title>Large-Scale Comparative Analyses of Tick Genomes Elucidate Their Genetic Diversity and Vector Capacities.</title>
        <authorList>
            <consortium name="Tick Genome and Microbiome Consortium (TIGMIC)"/>
            <person name="Jia N."/>
            <person name="Wang J."/>
            <person name="Shi W."/>
            <person name="Du L."/>
            <person name="Sun Y."/>
            <person name="Zhan W."/>
            <person name="Jiang J.F."/>
            <person name="Wang Q."/>
            <person name="Zhang B."/>
            <person name="Ji P."/>
            <person name="Bell-Sakyi L."/>
            <person name="Cui X.M."/>
            <person name="Yuan T.T."/>
            <person name="Jiang B.G."/>
            <person name="Yang W.F."/>
            <person name="Lam T.T."/>
            <person name="Chang Q.C."/>
            <person name="Ding S.J."/>
            <person name="Wang X.J."/>
            <person name="Zhu J.G."/>
            <person name="Ruan X.D."/>
            <person name="Zhao L."/>
            <person name="Wei J.T."/>
            <person name="Ye R.Z."/>
            <person name="Que T.C."/>
            <person name="Du C.H."/>
            <person name="Zhou Y.H."/>
            <person name="Cheng J.X."/>
            <person name="Dai P.F."/>
            <person name="Guo W.B."/>
            <person name="Han X.H."/>
            <person name="Huang E.J."/>
            <person name="Li L.F."/>
            <person name="Wei W."/>
            <person name="Gao Y.C."/>
            <person name="Liu J.Z."/>
            <person name="Shao H.Z."/>
            <person name="Wang X."/>
            <person name="Wang C.C."/>
            <person name="Yang T.C."/>
            <person name="Huo Q.B."/>
            <person name="Li W."/>
            <person name="Chen H.Y."/>
            <person name="Chen S.E."/>
            <person name="Zhou L.G."/>
            <person name="Ni X.B."/>
            <person name="Tian J.H."/>
            <person name="Sheng Y."/>
            <person name="Liu T."/>
            <person name="Pan Y.S."/>
            <person name="Xia L.Y."/>
            <person name="Li J."/>
            <person name="Zhao F."/>
            <person name="Cao W.C."/>
        </authorList>
    </citation>
    <scope>NUCLEOTIDE SEQUENCE [LARGE SCALE GENOMIC DNA]</scope>
    <source>
        <strain evidence="1">HaeL-2018</strain>
    </source>
</reference>
<evidence type="ECO:0000313" key="1">
    <source>
        <dbReference type="EMBL" id="KAH9371879.1"/>
    </source>
</evidence>
<dbReference type="VEuPathDB" id="VectorBase:HLOH_053654"/>
<accession>A0A9J6GAH8</accession>
<dbReference type="Proteomes" id="UP000821853">
    <property type="component" value="Chromosome 3"/>
</dbReference>
<name>A0A9J6GAH8_HAELO</name>
<keyword evidence="2" id="KW-1185">Reference proteome</keyword>
<evidence type="ECO:0000313" key="2">
    <source>
        <dbReference type="Proteomes" id="UP000821853"/>
    </source>
</evidence>
<dbReference type="EMBL" id="JABSTR010000005">
    <property type="protein sequence ID" value="KAH9371879.1"/>
    <property type="molecule type" value="Genomic_DNA"/>
</dbReference>
<organism evidence="1 2">
    <name type="scientific">Haemaphysalis longicornis</name>
    <name type="common">Bush tick</name>
    <dbReference type="NCBI Taxonomy" id="44386"/>
    <lineage>
        <taxon>Eukaryota</taxon>
        <taxon>Metazoa</taxon>
        <taxon>Ecdysozoa</taxon>
        <taxon>Arthropoda</taxon>
        <taxon>Chelicerata</taxon>
        <taxon>Arachnida</taxon>
        <taxon>Acari</taxon>
        <taxon>Parasitiformes</taxon>
        <taxon>Ixodida</taxon>
        <taxon>Ixodoidea</taxon>
        <taxon>Ixodidae</taxon>
        <taxon>Haemaphysalinae</taxon>
        <taxon>Haemaphysalis</taxon>
    </lineage>
</organism>
<proteinExistence type="predicted"/>
<dbReference type="AlphaFoldDB" id="A0A9J6GAH8"/>
<sequence length="97" mass="10780">MVSTAALGSYGYAYVWRKNGVYLHHTESSLSPDQLIEPNVYTHTRESRQGAYQCGVKALPSGNIIWSQVISVVLEGEQSAPRAYLGVFFTDITRVNK</sequence>
<comment type="caution">
    <text evidence="1">The sequence shown here is derived from an EMBL/GenBank/DDBJ whole genome shotgun (WGS) entry which is preliminary data.</text>
</comment>
<protein>
    <submittedName>
        <fullName evidence="1">Uncharacterized protein</fullName>
    </submittedName>
</protein>
<gene>
    <name evidence="1" type="ORF">HPB48_012161</name>
</gene>